<protein>
    <submittedName>
        <fullName evidence="1">Polysaccharide (De)acetylase</fullName>
    </submittedName>
</protein>
<evidence type="ECO:0000313" key="2">
    <source>
        <dbReference type="Proteomes" id="UP001464555"/>
    </source>
</evidence>
<reference evidence="1 2" key="1">
    <citation type="submission" date="2024-04" db="EMBL/GenBank/DDBJ databases">
        <title>Flavobacterium sp. DGU11 16S ribosomal RNA gene Genome sequencing and assembly.</title>
        <authorList>
            <person name="Park S."/>
        </authorList>
    </citation>
    <scope>NUCLEOTIDE SEQUENCE [LARGE SCALE GENOMIC DNA]</scope>
    <source>
        <strain evidence="1 2">DGU11</strain>
    </source>
</reference>
<dbReference type="RefSeq" id="WP_341695734.1">
    <property type="nucleotide sequence ID" value="NZ_JBBYHR010000002.1"/>
</dbReference>
<sequence>MLSKLIKNFSNLPGWRSNRKIVVIESDDWGSIRMSSNEAYQNLVKAGLSVDKGHGGRYNRYDTLASKEDLTALFETLSSVKDSNNKSAKMTAVSLVANPDFDKIKAGNFQQYHYEPFTKTLERYNKADAFPLWKEGREANVFVPEFHGREHLNIQAWLRALKSGDSEALVAFDNNIWGYNRKDGKIGFQAAFDLELASDLAMQKEVVKDGLALFEKLHGVKAQFFVPPNGPLNNELEKVAADSGIIYMSSPKVQVEPLGEGKTKKNFRHIGKKNSHGQTYITRNAFFEPSGSSKDEVNNCLYEIETAFKWKKPAVISSHRINFIGSLDVTNRDKGLEQLHKLLTAIVKKWPDVEFMTSSELGDIITKRNDHRS</sequence>
<dbReference type="Gene3D" id="3.20.20.370">
    <property type="entry name" value="Glycoside hydrolase/deacetylase"/>
    <property type="match status" value="1"/>
</dbReference>
<gene>
    <name evidence="1" type="ORF">AAEO56_04000</name>
</gene>
<evidence type="ECO:0000313" key="1">
    <source>
        <dbReference type="EMBL" id="MEL1243414.1"/>
    </source>
</evidence>
<dbReference type="Proteomes" id="UP001464555">
    <property type="component" value="Unassembled WGS sequence"/>
</dbReference>
<comment type="caution">
    <text evidence="1">The sequence shown here is derived from an EMBL/GenBank/DDBJ whole genome shotgun (WGS) entry which is preliminary data.</text>
</comment>
<dbReference type="InterPro" id="IPR011330">
    <property type="entry name" value="Glyco_hydro/deAcase_b/a-brl"/>
</dbReference>
<keyword evidence="2" id="KW-1185">Reference proteome</keyword>
<dbReference type="EMBL" id="JBBYHR010000002">
    <property type="protein sequence ID" value="MEL1243414.1"/>
    <property type="molecule type" value="Genomic_DNA"/>
</dbReference>
<organism evidence="1 2">
    <name type="scientific">Flavobacterium arundinis</name>
    <dbReference type="NCBI Taxonomy" id="3139143"/>
    <lineage>
        <taxon>Bacteria</taxon>
        <taxon>Pseudomonadati</taxon>
        <taxon>Bacteroidota</taxon>
        <taxon>Flavobacteriia</taxon>
        <taxon>Flavobacteriales</taxon>
        <taxon>Flavobacteriaceae</taxon>
        <taxon>Flavobacterium</taxon>
    </lineage>
</organism>
<dbReference type="SUPFAM" id="SSF88713">
    <property type="entry name" value="Glycoside hydrolase/deacetylase"/>
    <property type="match status" value="1"/>
</dbReference>
<accession>A0ABU9HUC4</accession>
<name>A0ABU9HUC4_9FLAO</name>
<proteinExistence type="predicted"/>